<dbReference type="GO" id="GO:0008270">
    <property type="term" value="F:zinc ion binding"/>
    <property type="evidence" value="ECO:0007669"/>
    <property type="project" value="InterPro"/>
</dbReference>
<dbReference type="GO" id="GO:0016818">
    <property type="term" value="F:hydrolase activity, acting on acid anhydrides, in phosphorus-containing anhydrides"/>
    <property type="evidence" value="ECO:0007669"/>
    <property type="project" value="InterPro"/>
</dbReference>
<evidence type="ECO:0000313" key="4">
    <source>
        <dbReference type="EMBL" id="SOE69885.1"/>
    </source>
</evidence>
<dbReference type="Pfam" id="PF08797">
    <property type="entry name" value="HIRAN"/>
    <property type="match status" value="1"/>
</dbReference>
<evidence type="ECO:0000259" key="3">
    <source>
        <dbReference type="Pfam" id="PF08797"/>
    </source>
</evidence>
<dbReference type="InterPro" id="IPR014905">
    <property type="entry name" value="HIRAN"/>
</dbReference>
<dbReference type="EMBL" id="OCST01000004">
    <property type="protein sequence ID" value="SOE69885.1"/>
    <property type="molecule type" value="Genomic_DNA"/>
</dbReference>
<sequence length="286" mass="31008">MAGFLTRLLGGAEPSAGPQREVTIGAGWSDIEVEGEAYRRAEVSRVFMGIGLPEGGVTMQQAHLVPEPGNQYDRNAVKVVIRGEHVGYVPADYAARVAAACRGLGRGAVAVAPARVWARVDDGTWRVRVTIAFQGTSEDEQDYAGQRREIEAREAQKAAASAQKVSDRQARDAVKAARREAGTVRGEYWANWKPSIAELKRQQRLEEARDFLVECRAAASREAALIDVPADPWLTEQLAAVTRRLGDRVGELAILEAYVSECGNRDVPDSVVAKLAKARFANGGRA</sequence>
<feature type="domain" description="HIRAN" evidence="3">
    <location>
        <begin position="61"/>
        <end position="99"/>
    </location>
</feature>
<dbReference type="GO" id="GO:0003676">
    <property type="term" value="F:nucleic acid binding"/>
    <property type="evidence" value="ECO:0007669"/>
    <property type="project" value="InterPro"/>
</dbReference>
<evidence type="ECO:0000256" key="1">
    <source>
        <dbReference type="ARBA" id="ARBA00022723"/>
    </source>
</evidence>
<proteinExistence type="predicted"/>
<accession>A0A2C8ZVG9</accession>
<dbReference type="AlphaFoldDB" id="A0A2C8ZVG9"/>
<keyword evidence="5" id="KW-1185">Reference proteome</keyword>
<reference evidence="4 5" key="1">
    <citation type="submission" date="2017-09" db="EMBL/GenBank/DDBJ databases">
        <authorList>
            <person name="Ehlers B."/>
            <person name="Leendertz F.H."/>
        </authorList>
    </citation>
    <scope>NUCLEOTIDE SEQUENCE [LARGE SCALE GENOMIC DNA]</scope>
    <source>
        <strain evidence="4 5">CGMCC 1.05381</strain>
    </source>
</reference>
<keyword evidence="2" id="KW-0378">Hydrolase</keyword>
<evidence type="ECO:0000256" key="2">
    <source>
        <dbReference type="ARBA" id="ARBA00022801"/>
    </source>
</evidence>
<evidence type="ECO:0000313" key="5">
    <source>
        <dbReference type="Proteomes" id="UP000219440"/>
    </source>
</evidence>
<organism evidence="4 5">
    <name type="scientific">Salinibacterium xinjiangense</name>
    <dbReference type="NCBI Taxonomy" id="386302"/>
    <lineage>
        <taxon>Bacteria</taxon>
        <taxon>Bacillati</taxon>
        <taxon>Actinomycetota</taxon>
        <taxon>Actinomycetes</taxon>
        <taxon>Micrococcales</taxon>
        <taxon>Microbacteriaceae</taxon>
        <taxon>Salinibacterium</taxon>
    </lineage>
</organism>
<gene>
    <name evidence="4" type="ORF">SAMN06296378_2083</name>
</gene>
<keyword evidence="1" id="KW-0479">Metal-binding</keyword>
<dbReference type="Proteomes" id="UP000219440">
    <property type="component" value="Unassembled WGS sequence"/>
</dbReference>
<name>A0A2C8ZVG9_9MICO</name>
<protein>
    <submittedName>
        <fullName evidence="4">HIRAN domain-containing protein</fullName>
    </submittedName>
</protein>
<dbReference type="Gene3D" id="3.30.70.2330">
    <property type="match status" value="1"/>
</dbReference>